<dbReference type="EMBL" id="GEEE01012914">
    <property type="protein sequence ID" value="JAP50311.1"/>
    <property type="molecule type" value="Transcribed_RNA"/>
</dbReference>
<accession>A0A0X3PED1</accession>
<gene>
    <name evidence="1" type="primary">ACT2</name>
    <name evidence="1" type="ORF">TR69448</name>
</gene>
<sequence>DDAGGPRWRGRRRGAHRLRRSRPCTYRNHCRQPEPELLRQPLLRRCRGCCVSNCMHTNVFRQNQTRGRLLYGADGCVTQSKMVIYGGLFPYPCPITLPLVHLHTAIDRLLVKGWVRGGDYKPCRRAPGVWEVP</sequence>
<evidence type="ECO:0000313" key="1">
    <source>
        <dbReference type="EMBL" id="JAP50311.1"/>
    </source>
</evidence>
<feature type="non-terminal residue" evidence="1">
    <location>
        <position position="133"/>
    </location>
</feature>
<organism evidence="1">
    <name type="scientific">Schistocephalus solidus</name>
    <name type="common">Tapeworm</name>
    <dbReference type="NCBI Taxonomy" id="70667"/>
    <lineage>
        <taxon>Eukaryota</taxon>
        <taxon>Metazoa</taxon>
        <taxon>Spiralia</taxon>
        <taxon>Lophotrochozoa</taxon>
        <taxon>Platyhelminthes</taxon>
        <taxon>Cestoda</taxon>
        <taxon>Eucestoda</taxon>
        <taxon>Diphyllobothriidea</taxon>
        <taxon>Diphyllobothriidae</taxon>
        <taxon>Schistocephalus</taxon>
    </lineage>
</organism>
<proteinExistence type="predicted"/>
<protein>
    <submittedName>
        <fullName evidence="1">Actin-2</fullName>
    </submittedName>
</protein>
<feature type="non-terminal residue" evidence="1">
    <location>
        <position position="1"/>
    </location>
</feature>
<name>A0A0X3PED1_SCHSO</name>
<reference evidence="1" key="1">
    <citation type="submission" date="2016-01" db="EMBL/GenBank/DDBJ databases">
        <title>Reference transcriptome for the parasite Schistocephalus solidus: insights into the molecular evolution of parasitism.</title>
        <authorList>
            <person name="Hebert F.O."/>
            <person name="Grambauer S."/>
            <person name="Barber I."/>
            <person name="Landry C.R."/>
            <person name="Aubin-Horth N."/>
        </authorList>
    </citation>
    <scope>NUCLEOTIDE SEQUENCE</scope>
</reference>
<dbReference type="AlphaFoldDB" id="A0A0X3PED1"/>